<feature type="compositionally biased region" description="Polar residues" evidence="1">
    <location>
        <begin position="223"/>
        <end position="234"/>
    </location>
</feature>
<evidence type="ECO:0000256" key="1">
    <source>
        <dbReference type="SAM" id="MobiDB-lite"/>
    </source>
</evidence>
<comment type="caution">
    <text evidence="2">The sequence shown here is derived from an EMBL/GenBank/DDBJ whole genome shotgun (WGS) entry which is preliminary data.</text>
</comment>
<feature type="region of interest" description="Disordered" evidence="1">
    <location>
        <begin position="117"/>
        <end position="153"/>
    </location>
</feature>
<sequence length="550" mass="59357">MSPKPQAAGFRRLWFRRGTSLAEVREATSKRKAPSSSAAPARKRLRGRLRVLDDDSDSGSDSGGHTASSDTSNLQRRKAAARPDSTPKAQATLASQSSHSALPSDESVVTIVLSDGEAEVEAQPKSVEVTSSVPSTRPAVSSGSASTVESTISRHGPVLRSKAARSEFRSALLMEALEADDDDVLGLVDFAPVGSSAGALDAAQVIGPAGAPSRGATGGQVRPSATTPSCSSTGRRPKPTSRVVATLSSMPGTDRGSQRPLPVPAPTGVPPPIMRVSKLAAKWAQPFVSPGFRRPRASKCWTRILNCRRPPSVPAKTRVPCTVATVEAFMDYTSPSQPWQRLRRHLPPQACLFDTTAFDPNCKFEVAYRALKGSFDEASRPSLQVSVDAAKERWMAYVRERTQRSDRLRQKLVCTLWEWCCSDRFPDVDIELMFEPSMPEVSLEPLAWTSRTMDWLSELPVLEGKEPWLGYSRDMVRDQVVLDPSLDPHEISTSSLQVLPVPSSPNESASDVPLLPTGLVRSSLPAPASDIQLQLLDQTTTADSDGVTEI</sequence>
<dbReference type="AlphaFoldDB" id="A0A9W6U343"/>
<keyword evidence="3" id="KW-1185">Reference proteome</keyword>
<evidence type="ECO:0000313" key="3">
    <source>
        <dbReference type="Proteomes" id="UP001165121"/>
    </source>
</evidence>
<name>A0A9W6U343_9STRA</name>
<protein>
    <submittedName>
        <fullName evidence="2">Unnamed protein product</fullName>
    </submittedName>
</protein>
<proteinExistence type="predicted"/>
<feature type="compositionally biased region" description="Polar residues" evidence="1">
    <location>
        <begin position="128"/>
        <end position="153"/>
    </location>
</feature>
<dbReference type="EMBL" id="BSXT01000451">
    <property type="protein sequence ID" value="GMF27858.1"/>
    <property type="molecule type" value="Genomic_DNA"/>
</dbReference>
<accession>A0A9W6U343</accession>
<feature type="region of interest" description="Disordered" evidence="1">
    <location>
        <begin position="210"/>
        <end position="269"/>
    </location>
</feature>
<gene>
    <name evidence="2" type="ORF">Pfra01_000562900</name>
</gene>
<feature type="compositionally biased region" description="Polar residues" evidence="1">
    <location>
        <begin position="87"/>
        <end position="101"/>
    </location>
</feature>
<feature type="region of interest" description="Disordered" evidence="1">
    <location>
        <begin position="23"/>
        <end position="105"/>
    </location>
</feature>
<feature type="compositionally biased region" description="Low complexity" evidence="1">
    <location>
        <begin position="59"/>
        <end position="72"/>
    </location>
</feature>
<dbReference type="Proteomes" id="UP001165121">
    <property type="component" value="Unassembled WGS sequence"/>
</dbReference>
<organism evidence="2 3">
    <name type="scientific">Phytophthora fragariaefolia</name>
    <dbReference type="NCBI Taxonomy" id="1490495"/>
    <lineage>
        <taxon>Eukaryota</taxon>
        <taxon>Sar</taxon>
        <taxon>Stramenopiles</taxon>
        <taxon>Oomycota</taxon>
        <taxon>Peronosporomycetes</taxon>
        <taxon>Peronosporales</taxon>
        <taxon>Peronosporaceae</taxon>
        <taxon>Phytophthora</taxon>
    </lineage>
</organism>
<dbReference type="OrthoDB" id="123416at2759"/>
<evidence type="ECO:0000313" key="2">
    <source>
        <dbReference type="EMBL" id="GMF27858.1"/>
    </source>
</evidence>
<reference evidence="2" key="1">
    <citation type="submission" date="2023-04" db="EMBL/GenBank/DDBJ databases">
        <title>Phytophthora fragariaefolia NBRC 109709.</title>
        <authorList>
            <person name="Ichikawa N."/>
            <person name="Sato H."/>
            <person name="Tonouchi N."/>
        </authorList>
    </citation>
    <scope>NUCLEOTIDE SEQUENCE</scope>
    <source>
        <strain evidence="2">NBRC 109709</strain>
    </source>
</reference>